<name>A0A9W7BKF5_9STRA</name>
<organism evidence="2 3">
    <name type="scientific">Triparma strigata</name>
    <dbReference type="NCBI Taxonomy" id="1606541"/>
    <lineage>
        <taxon>Eukaryota</taxon>
        <taxon>Sar</taxon>
        <taxon>Stramenopiles</taxon>
        <taxon>Ochrophyta</taxon>
        <taxon>Bolidophyceae</taxon>
        <taxon>Parmales</taxon>
        <taxon>Triparmaceae</taxon>
        <taxon>Triparma</taxon>
    </lineage>
</organism>
<reference evidence="3" key="1">
    <citation type="journal article" date="2023" name="Commun. Biol.">
        <title>Genome analysis of Parmales, the sister group of diatoms, reveals the evolutionary specialization of diatoms from phago-mixotrophs to photoautotrophs.</title>
        <authorList>
            <person name="Ban H."/>
            <person name="Sato S."/>
            <person name="Yoshikawa S."/>
            <person name="Yamada K."/>
            <person name="Nakamura Y."/>
            <person name="Ichinomiya M."/>
            <person name="Sato N."/>
            <person name="Blanc-Mathieu R."/>
            <person name="Endo H."/>
            <person name="Kuwata A."/>
            <person name="Ogata H."/>
        </authorList>
    </citation>
    <scope>NUCLEOTIDE SEQUENCE [LARGE SCALE GENOMIC DNA]</scope>
    <source>
        <strain evidence="3">NIES 3701</strain>
    </source>
</reference>
<dbReference type="Proteomes" id="UP001165085">
    <property type="component" value="Unassembled WGS sequence"/>
</dbReference>
<dbReference type="InterPro" id="IPR052907">
    <property type="entry name" value="Beta-lactamase/esterase"/>
</dbReference>
<dbReference type="OrthoDB" id="5946976at2759"/>
<dbReference type="Pfam" id="PF00144">
    <property type="entry name" value="Beta-lactamase"/>
    <property type="match status" value="1"/>
</dbReference>
<evidence type="ECO:0000259" key="1">
    <source>
        <dbReference type="Pfam" id="PF00144"/>
    </source>
</evidence>
<accession>A0A9W7BKF5</accession>
<gene>
    <name evidence="2" type="ORF">TrST_g937</name>
</gene>
<dbReference type="AlphaFoldDB" id="A0A9W7BKF5"/>
<evidence type="ECO:0000313" key="3">
    <source>
        <dbReference type="Proteomes" id="UP001165085"/>
    </source>
</evidence>
<dbReference type="Gene3D" id="3.40.710.10">
    <property type="entry name" value="DD-peptidase/beta-lactamase superfamily"/>
    <property type="match status" value="2"/>
</dbReference>
<dbReference type="InterPro" id="IPR012338">
    <property type="entry name" value="Beta-lactam/transpept-like"/>
</dbReference>
<feature type="domain" description="Beta-lactamase-related" evidence="1">
    <location>
        <begin position="204"/>
        <end position="557"/>
    </location>
</feature>
<dbReference type="EMBL" id="BRXY01000355">
    <property type="protein sequence ID" value="GMH89272.1"/>
    <property type="molecule type" value="Genomic_DNA"/>
</dbReference>
<dbReference type="PANTHER" id="PTHR43319:SF3">
    <property type="entry name" value="BETA-LACTAMASE-RELATED DOMAIN-CONTAINING PROTEIN"/>
    <property type="match status" value="1"/>
</dbReference>
<protein>
    <recommendedName>
        <fullName evidence="1">Beta-lactamase-related domain-containing protein</fullName>
    </recommendedName>
</protein>
<dbReference type="PANTHER" id="PTHR43319">
    <property type="entry name" value="BETA-LACTAMASE-RELATED"/>
    <property type="match status" value="1"/>
</dbReference>
<dbReference type="InterPro" id="IPR001466">
    <property type="entry name" value="Beta-lactam-related"/>
</dbReference>
<keyword evidence="3" id="KW-1185">Reference proteome</keyword>
<comment type="caution">
    <text evidence="2">The sequence shown here is derived from an EMBL/GenBank/DDBJ whole genome shotgun (WGS) entry which is preliminary data.</text>
</comment>
<proteinExistence type="predicted"/>
<sequence>MSKNPPSSVLRVLIALLAVLCLLIVVHVAVVNTPIKTLLNLQNIVTGQPRVPNKSPKVQGFTKPEFGHMTSAFQNLFDQGLEVGAQLAVYHKGELVVDLWGGVARVNNKDYQFGRDEEPMTFKESLLLYLKPRELVNAKLQEWFAAFRYVKSFFVPPPAAPPTCDGDDGADNQVCQKTSTSTGSVVGYIKWFFGGASLDDFGASLKRGYLPLTGDSLIPLFSCSKVAESAVISDLASAKKFSLDDKISKHWPNFGSKGKEDIKIEDLMRHQAGLVYPDSMLTIKKLSNPDLLYAQLAEEQGVNWKFDVSNADKQMYHPITRGVYASGLVYNVMGVELGSYFRNEIALKHGLDMYLGIGPEDFEREKIVQTETPVLPQFFKYILQYLLGGLVPFSSRSKILMMGNTFDTLLDFEASIVLGFLRKTFQGKWYLNYSALFGILNAVEDLDGISSINKPVLLSLENLPSANGLSNARSMSKLGDLLRTGAVGGEAGKKTDERHMDHGIGYEIAFTDGGYGHDRFYVDGLFGWKGWAGMAGGVLQWNEELELAFAYNTVLPYGRVGKPRGIYLMKELVNGLNKKP</sequence>
<evidence type="ECO:0000313" key="2">
    <source>
        <dbReference type="EMBL" id="GMH89272.1"/>
    </source>
</evidence>
<dbReference type="SUPFAM" id="SSF56601">
    <property type="entry name" value="beta-lactamase/transpeptidase-like"/>
    <property type="match status" value="1"/>
</dbReference>